<feature type="non-terminal residue" evidence="1">
    <location>
        <position position="24"/>
    </location>
</feature>
<name>A0A821JPJ4_9BILA</name>
<dbReference type="Proteomes" id="UP000663862">
    <property type="component" value="Unassembled WGS sequence"/>
</dbReference>
<protein>
    <submittedName>
        <fullName evidence="1">Uncharacterized protein</fullName>
    </submittedName>
</protein>
<accession>A0A821JPJ4</accession>
<evidence type="ECO:0000313" key="1">
    <source>
        <dbReference type="EMBL" id="CAF4724700.1"/>
    </source>
</evidence>
<dbReference type="EMBL" id="CAJOBQ010015738">
    <property type="protein sequence ID" value="CAF4724700.1"/>
    <property type="molecule type" value="Genomic_DNA"/>
</dbReference>
<organism evidence="1 2">
    <name type="scientific">Rotaria socialis</name>
    <dbReference type="NCBI Taxonomy" id="392032"/>
    <lineage>
        <taxon>Eukaryota</taxon>
        <taxon>Metazoa</taxon>
        <taxon>Spiralia</taxon>
        <taxon>Gnathifera</taxon>
        <taxon>Rotifera</taxon>
        <taxon>Eurotatoria</taxon>
        <taxon>Bdelloidea</taxon>
        <taxon>Philodinida</taxon>
        <taxon>Philodinidae</taxon>
        <taxon>Rotaria</taxon>
    </lineage>
</organism>
<comment type="caution">
    <text evidence="1">The sequence shown here is derived from an EMBL/GenBank/DDBJ whole genome shotgun (WGS) entry which is preliminary data.</text>
</comment>
<dbReference type="AlphaFoldDB" id="A0A821JPJ4"/>
<reference evidence="1" key="1">
    <citation type="submission" date="2021-02" db="EMBL/GenBank/DDBJ databases">
        <authorList>
            <person name="Nowell W R."/>
        </authorList>
    </citation>
    <scope>NUCLEOTIDE SEQUENCE</scope>
</reference>
<gene>
    <name evidence="1" type="ORF">TSG867_LOCUS34170</name>
</gene>
<evidence type="ECO:0000313" key="2">
    <source>
        <dbReference type="Proteomes" id="UP000663862"/>
    </source>
</evidence>
<sequence length="24" mass="2645">MCKVTLGIVPWLMVSLTVAIEDLL</sequence>
<proteinExistence type="predicted"/>